<evidence type="ECO:0000256" key="7">
    <source>
        <dbReference type="ARBA" id="ARBA00022833"/>
    </source>
</evidence>
<comment type="similarity">
    <text evidence="3">Belongs to the peptidase M50B family.</text>
</comment>
<dbReference type="Gene3D" id="2.30.42.10">
    <property type="match status" value="1"/>
</dbReference>
<gene>
    <name evidence="13" type="ORF">DW787_00305</name>
</gene>
<evidence type="ECO:0000313" key="14">
    <source>
        <dbReference type="Proteomes" id="UP000286050"/>
    </source>
</evidence>
<comment type="cofactor">
    <cofactor evidence="1">
        <name>Zn(2+)</name>
        <dbReference type="ChEBI" id="CHEBI:29105"/>
    </cofactor>
</comment>
<dbReference type="InterPro" id="IPR008915">
    <property type="entry name" value="Peptidase_M50"/>
</dbReference>
<dbReference type="InterPro" id="IPR004387">
    <property type="entry name" value="Pept_M50_Zn"/>
</dbReference>
<feature type="transmembrane region" description="Helical" evidence="11">
    <location>
        <begin position="12"/>
        <end position="29"/>
    </location>
</feature>
<dbReference type="InterPro" id="IPR036034">
    <property type="entry name" value="PDZ_sf"/>
</dbReference>
<keyword evidence="9" id="KW-0482">Metalloprotease</keyword>
<evidence type="ECO:0000256" key="5">
    <source>
        <dbReference type="ARBA" id="ARBA00022692"/>
    </source>
</evidence>
<dbReference type="AlphaFoldDB" id="A0A414FZF0"/>
<protein>
    <submittedName>
        <fullName evidence="13">PDZ domain-containing protein</fullName>
    </submittedName>
</protein>
<evidence type="ECO:0000256" key="1">
    <source>
        <dbReference type="ARBA" id="ARBA00001947"/>
    </source>
</evidence>
<dbReference type="GO" id="GO:0016020">
    <property type="term" value="C:membrane"/>
    <property type="evidence" value="ECO:0007669"/>
    <property type="project" value="UniProtKB-SubCell"/>
</dbReference>
<dbReference type="GO" id="GO:0006508">
    <property type="term" value="P:proteolysis"/>
    <property type="evidence" value="ECO:0007669"/>
    <property type="project" value="UniProtKB-KW"/>
</dbReference>
<evidence type="ECO:0000256" key="11">
    <source>
        <dbReference type="SAM" id="Phobius"/>
    </source>
</evidence>
<comment type="caution">
    <text evidence="13">The sequence shown here is derived from an EMBL/GenBank/DDBJ whole genome shotgun (WGS) entry which is preliminary data.</text>
</comment>
<dbReference type="Pfam" id="PF17820">
    <property type="entry name" value="PDZ_6"/>
    <property type="match status" value="1"/>
</dbReference>
<dbReference type="GO" id="GO:0004222">
    <property type="term" value="F:metalloendopeptidase activity"/>
    <property type="evidence" value="ECO:0007669"/>
    <property type="project" value="InterPro"/>
</dbReference>
<evidence type="ECO:0000256" key="9">
    <source>
        <dbReference type="ARBA" id="ARBA00023049"/>
    </source>
</evidence>
<dbReference type="SMART" id="SM00228">
    <property type="entry name" value="PDZ"/>
    <property type="match status" value="1"/>
</dbReference>
<evidence type="ECO:0000256" key="3">
    <source>
        <dbReference type="ARBA" id="ARBA00007931"/>
    </source>
</evidence>
<feature type="transmembrane region" description="Helical" evidence="11">
    <location>
        <begin position="214"/>
        <end position="239"/>
    </location>
</feature>
<reference evidence="13 14" key="1">
    <citation type="submission" date="2018-08" db="EMBL/GenBank/DDBJ databases">
        <title>A genome reference for cultivated species of the human gut microbiota.</title>
        <authorList>
            <person name="Zou Y."/>
            <person name="Xue W."/>
            <person name="Luo G."/>
        </authorList>
    </citation>
    <scope>NUCLEOTIDE SEQUENCE [LARGE SCALE GENOMIC DNA]</scope>
    <source>
        <strain evidence="13 14">AM30-5LB</strain>
    </source>
</reference>
<evidence type="ECO:0000256" key="2">
    <source>
        <dbReference type="ARBA" id="ARBA00004141"/>
    </source>
</evidence>
<evidence type="ECO:0000256" key="6">
    <source>
        <dbReference type="ARBA" id="ARBA00022801"/>
    </source>
</evidence>
<keyword evidence="7" id="KW-0862">Zinc</keyword>
<organism evidence="13 14">
    <name type="scientific">Collinsella intestinalis</name>
    <dbReference type="NCBI Taxonomy" id="147207"/>
    <lineage>
        <taxon>Bacteria</taxon>
        <taxon>Bacillati</taxon>
        <taxon>Actinomycetota</taxon>
        <taxon>Coriobacteriia</taxon>
        <taxon>Coriobacteriales</taxon>
        <taxon>Coriobacteriaceae</taxon>
        <taxon>Collinsella</taxon>
    </lineage>
</organism>
<name>A0A414FZF0_9ACTN</name>
<dbReference type="InterPro" id="IPR001478">
    <property type="entry name" value="PDZ"/>
</dbReference>
<dbReference type="Proteomes" id="UP000286050">
    <property type="component" value="Unassembled WGS sequence"/>
</dbReference>
<keyword evidence="8 11" id="KW-1133">Transmembrane helix</keyword>
<dbReference type="Pfam" id="PF02163">
    <property type="entry name" value="Peptidase_M50"/>
    <property type="match status" value="1"/>
</dbReference>
<sequence length="485" mass="52856">MSLDYMDALFGILGPIFWGLLLLSVLVFVHEGGHFLAARACGVRVLEFFLGMPCRFNIHHVSKRIGTKFGVTPILLGGYAEICGMDPTEVPCAPQVLACIHRHGTVELEIVAQELGLTLDDVQDACSLLYGWGSIIPVEVEVEDIEKSHGGDFPQAFAAVSRDRSGNTVYDGRTFDREHATDEGDPWIPPMTDAEFFELERSHTYIGKGFWKRAFMLVAGIAVNILTGFLLVIAVYSALGFSTPMDLNVLGDIVADSPAQEAGLQKGDRVIAVNGEQVTSWIEMTDALNATGKKDPVELELWRPNNQRDAFEHLPFDENSGDDSWARENGSFMRVEVSFDPDGMLGINAPVKVIRLNPLQSCQIAIDNIVTTAQSVASLLNPRHTMEVLDNSTSVVGISVMSAQAAAAGPATFLNWAALISFSLGFMNLLPIPPLDGGKLLIEAIQAVTRRKVPVKVQTVISMIGIGLFGLLFVYMLGSDILRFF</sequence>
<proteinExistence type="inferred from homology"/>
<accession>A0A414FZF0</accession>
<evidence type="ECO:0000256" key="4">
    <source>
        <dbReference type="ARBA" id="ARBA00022670"/>
    </source>
</evidence>
<evidence type="ECO:0000256" key="10">
    <source>
        <dbReference type="ARBA" id="ARBA00023136"/>
    </source>
</evidence>
<dbReference type="PROSITE" id="PS50106">
    <property type="entry name" value="PDZ"/>
    <property type="match status" value="1"/>
</dbReference>
<feature type="domain" description="PDZ" evidence="12">
    <location>
        <begin position="239"/>
        <end position="280"/>
    </location>
</feature>
<feature type="transmembrane region" description="Helical" evidence="11">
    <location>
        <begin position="453"/>
        <end position="477"/>
    </location>
</feature>
<dbReference type="PANTHER" id="PTHR42837">
    <property type="entry name" value="REGULATOR OF SIGMA-E PROTEASE RSEP"/>
    <property type="match status" value="1"/>
</dbReference>
<evidence type="ECO:0000259" key="12">
    <source>
        <dbReference type="PROSITE" id="PS50106"/>
    </source>
</evidence>
<dbReference type="SUPFAM" id="SSF50156">
    <property type="entry name" value="PDZ domain-like"/>
    <property type="match status" value="1"/>
</dbReference>
<keyword evidence="6" id="KW-0378">Hydrolase</keyword>
<evidence type="ECO:0000313" key="13">
    <source>
        <dbReference type="EMBL" id="RHD57330.1"/>
    </source>
</evidence>
<keyword evidence="10 11" id="KW-0472">Membrane</keyword>
<dbReference type="PANTHER" id="PTHR42837:SF2">
    <property type="entry name" value="MEMBRANE METALLOPROTEASE ARASP2, CHLOROPLASTIC-RELATED"/>
    <property type="match status" value="1"/>
</dbReference>
<evidence type="ECO:0000256" key="8">
    <source>
        <dbReference type="ARBA" id="ARBA00022989"/>
    </source>
</evidence>
<keyword evidence="4" id="KW-0645">Protease</keyword>
<dbReference type="EMBL" id="QSJI01000001">
    <property type="protein sequence ID" value="RHD57330.1"/>
    <property type="molecule type" value="Genomic_DNA"/>
</dbReference>
<keyword evidence="5 11" id="KW-0812">Transmembrane</keyword>
<comment type="subcellular location">
    <subcellularLocation>
        <location evidence="2">Membrane</location>
        <topology evidence="2">Multi-pass membrane protein</topology>
    </subcellularLocation>
</comment>
<dbReference type="InterPro" id="IPR041489">
    <property type="entry name" value="PDZ_6"/>
</dbReference>